<feature type="compositionally biased region" description="Low complexity" evidence="3">
    <location>
        <begin position="505"/>
        <end position="520"/>
    </location>
</feature>
<dbReference type="InterPro" id="IPR011993">
    <property type="entry name" value="PH-like_dom_sf"/>
</dbReference>
<dbReference type="EnsemblMetazoa" id="G3029.1">
    <property type="protein sequence ID" value="G3029.1:cds"/>
    <property type="gene ID" value="G3029"/>
</dbReference>
<evidence type="ECO:0000313" key="6">
    <source>
        <dbReference type="Proteomes" id="UP000005408"/>
    </source>
</evidence>
<name>A0A8W8M2L9_MAGGI</name>
<protein>
    <recommendedName>
        <fullName evidence="4">RanBD1 domain-containing protein</fullName>
    </recommendedName>
</protein>
<feature type="region of interest" description="Disordered" evidence="3">
    <location>
        <begin position="1"/>
        <end position="53"/>
    </location>
</feature>
<evidence type="ECO:0000313" key="5">
    <source>
        <dbReference type="EnsemblMetazoa" id="G3029.10:cds"/>
    </source>
</evidence>
<feature type="compositionally biased region" description="Basic and acidic residues" evidence="3">
    <location>
        <begin position="171"/>
        <end position="193"/>
    </location>
</feature>
<feature type="region of interest" description="Disordered" evidence="3">
    <location>
        <begin position="273"/>
        <end position="297"/>
    </location>
</feature>
<dbReference type="AlphaFoldDB" id="A0A8W8M2L9"/>
<dbReference type="OMA" id="NDMRCES"/>
<dbReference type="InterPro" id="IPR045255">
    <property type="entry name" value="RanBP1-like"/>
</dbReference>
<dbReference type="PANTHER" id="PTHR23138:SF142">
    <property type="entry name" value="RAN-BINDING PROTEIN 3B-RELATED"/>
    <property type="match status" value="1"/>
</dbReference>
<dbReference type="Gene3D" id="2.30.29.30">
    <property type="entry name" value="Pleckstrin-homology domain (PH domain)/Phosphotyrosine-binding domain (PTB)"/>
    <property type="match status" value="1"/>
</dbReference>
<sequence>MADVYTGERDSDDKKEDSRGQKEPSDTSQTKDGSGPFHGVMPPNPFGLRPQLKSDVVTNSSHYTFNTHPVYIAPSRLGSSSVFSKSQTSSDTDNKGPHKSSVLAPSKLDMLNQTDSSSPSKSLLRPSPLSFCVQNLKQKESDVKSKEKENQEKTSSGDLVPNEVENVANDPEVKGDSDVKGEVEKNKGSDPEPKAGVLSDSFSATSEATQENYFAAALTKPDGKESESSSKADEKSGQFIFGQNLTERVMGVAKSPEKTKEEFVFGQNLEQRVIKTDPSAEEHKEDESKSECLSPSDKALTLEESAREFQARIEKHVDFKEVDVVTGEEGESNVLQATAKLFVFESHGHNWVERGRGLLRLNDLITPSPTEFQSRLVMRTHGSLRVILNTKIWPGMTIERASSKSVRITATDGAEGVKVFLIVTSPKDTENILRAVDWRIQQLRVREDSDKPQAEKRKVDQDESSNEGISKKQRQEMPDEASSTGGGLKREESDGSVIGPETDASSTSSTSSLTLRSESD</sequence>
<feature type="compositionally biased region" description="Basic and acidic residues" evidence="3">
    <location>
        <begin position="447"/>
        <end position="461"/>
    </location>
</feature>
<evidence type="ECO:0000259" key="4">
    <source>
        <dbReference type="PROSITE" id="PS50196"/>
    </source>
</evidence>
<dbReference type="Pfam" id="PF00638">
    <property type="entry name" value="Ran_BP1"/>
    <property type="match status" value="1"/>
</dbReference>
<reference evidence="5" key="1">
    <citation type="submission" date="2022-08" db="UniProtKB">
        <authorList>
            <consortium name="EnsemblMetazoa"/>
        </authorList>
    </citation>
    <scope>IDENTIFICATION</scope>
    <source>
        <strain evidence="5">05x7-T-G4-1.051#20</strain>
    </source>
</reference>
<dbReference type="CDD" id="cd13180">
    <property type="entry name" value="RanBD_RanBP3"/>
    <property type="match status" value="1"/>
</dbReference>
<feature type="compositionally biased region" description="Low complexity" evidence="3">
    <location>
        <begin position="79"/>
        <end position="90"/>
    </location>
</feature>
<dbReference type="GO" id="GO:0006611">
    <property type="term" value="P:protein export from nucleus"/>
    <property type="evidence" value="ECO:0007669"/>
    <property type="project" value="TreeGrafter"/>
</dbReference>
<dbReference type="OrthoDB" id="185618at2759"/>
<feature type="compositionally biased region" description="Basic and acidic residues" evidence="3">
    <location>
        <begin position="1"/>
        <end position="25"/>
    </location>
</feature>
<evidence type="ECO:0000256" key="1">
    <source>
        <dbReference type="ARBA" id="ARBA00004123"/>
    </source>
</evidence>
<dbReference type="PROSITE" id="PS50196">
    <property type="entry name" value="RANBD1"/>
    <property type="match status" value="1"/>
</dbReference>
<proteinExistence type="predicted"/>
<feature type="compositionally biased region" description="Basic and acidic residues" evidence="3">
    <location>
        <begin position="273"/>
        <end position="290"/>
    </location>
</feature>
<dbReference type="GO" id="GO:0005634">
    <property type="term" value="C:nucleus"/>
    <property type="evidence" value="ECO:0007669"/>
    <property type="project" value="UniProtKB-SubCell"/>
</dbReference>
<feature type="compositionally biased region" description="Basic and acidic residues" evidence="3">
    <location>
        <begin position="221"/>
        <end position="236"/>
    </location>
</feature>
<dbReference type="SMART" id="SM00160">
    <property type="entry name" value="RanBD"/>
    <property type="match status" value="1"/>
</dbReference>
<accession>A0A8W8M2L9</accession>
<comment type="subcellular location">
    <subcellularLocation>
        <location evidence="1">Nucleus</location>
    </subcellularLocation>
</comment>
<feature type="compositionally biased region" description="Basic and acidic residues" evidence="3">
    <location>
        <begin position="137"/>
        <end position="152"/>
    </location>
</feature>
<dbReference type="PANTHER" id="PTHR23138">
    <property type="entry name" value="RAN BINDING PROTEIN"/>
    <property type="match status" value="1"/>
</dbReference>
<feature type="compositionally biased region" description="Polar residues" evidence="3">
    <location>
        <begin position="200"/>
        <end position="212"/>
    </location>
</feature>
<dbReference type="SUPFAM" id="SSF50729">
    <property type="entry name" value="PH domain-like"/>
    <property type="match status" value="1"/>
</dbReference>
<organism evidence="5 6">
    <name type="scientific">Magallana gigas</name>
    <name type="common">Pacific oyster</name>
    <name type="synonym">Crassostrea gigas</name>
    <dbReference type="NCBI Taxonomy" id="29159"/>
    <lineage>
        <taxon>Eukaryota</taxon>
        <taxon>Metazoa</taxon>
        <taxon>Spiralia</taxon>
        <taxon>Lophotrochozoa</taxon>
        <taxon>Mollusca</taxon>
        <taxon>Bivalvia</taxon>
        <taxon>Autobranchia</taxon>
        <taxon>Pteriomorphia</taxon>
        <taxon>Ostreida</taxon>
        <taxon>Ostreoidea</taxon>
        <taxon>Ostreidae</taxon>
        <taxon>Magallana</taxon>
    </lineage>
</organism>
<dbReference type="Proteomes" id="UP000005408">
    <property type="component" value="Unassembled WGS sequence"/>
</dbReference>
<dbReference type="InterPro" id="IPR000156">
    <property type="entry name" value="Ran_bind_dom"/>
</dbReference>
<feature type="compositionally biased region" description="Low complexity" evidence="3">
    <location>
        <begin position="116"/>
        <end position="130"/>
    </location>
</feature>
<feature type="region of interest" description="Disordered" evidence="3">
    <location>
        <begin position="70"/>
        <end position="239"/>
    </location>
</feature>
<dbReference type="EnsemblMetazoa" id="G3029.10">
    <property type="protein sequence ID" value="G3029.10:cds"/>
    <property type="gene ID" value="G3029"/>
</dbReference>
<keyword evidence="2" id="KW-0539">Nucleus</keyword>
<evidence type="ECO:0000256" key="3">
    <source>
        <dbReference type="SAM" id="MobiDB-lite"/>
    </source>
</evidence>
<feature type="domain" description="RanBD1" evidence="4">
    <location>
        <begin position="312"/>
        <end position="399"/>
    </location>
</feature>
<keyword evidence="6" id="KW-1185">Reference proteome</keyword>
<evidence type="ECO:0000256" key="2">
    <source>
        <dbReference type="ARBA" id="ARBA00023242"/>
    </source>
</evidence>
<feature type="region of interest" description="Disordered" evidence="3">
    <location>
        <begin position="447"/>
        <end position="520"/>
    </location>
</feature>